<dbReference type="AlphaFoldDB" id="A0A8K0JVF9"/>
<evidence type="ECO:0000313" key="2">
    <source>
        <dbReference type="Proteomes" id="UP000792457"/>
    </source>
</evidence>
<sequence length="86" mass="10080">MRPQRLLKMRKRKEEIPPAERSLLQKIIRKGLVVNKNNVKVQCKDPNFPLYSVKSFEALDLKPELLKGVHAMRRPYLLSSLIQLKT</sequence>
<evidence type="ECO:0000313" key="1">
    <source>
        <dbReference type="EMBL" id="KAG8223074.1"/>
    </source>
</evidence>
<comment type="caution">
    <text evidence="1">The sequence shown here is derived from an EMBL/GenBank/DDBJ whole genome shotgun (WGS) entry which is preliminary data.</text>
</comment>
<name>A0A8K0JVF9_LADFU</name>
<accession>A0A8K0JVF9</accession>
<proteinExistence type="predicted"/>
<reference evidence="1" key="2">
    <citation type="submission" date="2017-10" db="EMBL/GenBank/DDBJ databases">
        <title>Ladona fulva Genome sequencing and assembly.</title>
        <authorList>
            <person name="Murali S."/>
            <person name="Richards S."/>
            <person name="Bandaranaike D."/>
            <person name="Bellair M."/>
            <person name="Blankenburg K."/>
            <person name="Chao H."/>
            <person name="Dinh H."/>
            <person name="Doddapaneni H."/>
            <person name="Dugan-Rocha S."/>
            <person name="Elkadiri S."/>
            <person name="Gnanaolivu R."/>
            <person name="Hernandez B."/>
            <person name="Skinner E."/>
            <person name="Javaid M."/>
            <person name="Lee S."/>
            <person name="Li M."/>
            <person name="Ming W."/>
            <person name="Munidasa M."/>
            <person name="Muniz J."/>
            <person name="Nguyen L."/>
            <person name="Hughes D."/>
            <person name="Osuji N."/>
            <person name="Pu L.-L."/>
            <person name="Puazo M."/>
            <person name="Qu C."/>
            <person name="Quiroz J."/>
            <person name="Raj R."/>
            <person name="Weissenberger G."/>
            <person name="Xin Y."/>
            <person name="Zou X."/>
            <person name="Han Y."/>
            <person name="Worley K."/>
            <person name="Muzny D."/>
            <person name="Gibbs R."/>
        </authorList>
    </citation>
    <scope>NUCLEOTIDE SEQUENCE</scope>
    <source>
        <strain evidence="1">Sampled in the wild</strain>
    </source>
</reference>
<dbReference type="Gene3D" id="6.10.250.2170">
    <property type="match status" value="1"/>
</dbReference>
<gene>
    <name evidence="1" type="ORF">J437_LFUL002022</name>
</gene>
<keyword evidence="2" id="KW-1185">Reference proteome</keyword>
<protein>
    <submittedName>
        <fullName evidence="1">Uncharacterized protein</fullName>
    </submittedName>
</protein>
<organism evidence="1 2">
    <name type="scientific">Ladona fulva</name>
    <name type="common">Scarce chaser dragonfly</name>
    <name type="synonym">Libellula fulva</name>
    <dbReference type="NCBI Taxonomy" id="123851"/>
    <lineage>
        <taxon>Eukaryota</taxon>
        <taxon>Metazoa</taxon>
        <taxon>Ecdysozoa</taxon>
        <taxon>Arthropoda</taxon>
        <taxon>Hexapoda</taxon>
        <taxon>Insecta</taxon>
        <taxon>Pterygota</taxon>
        <taxon>Palaeoptera</taxon>
        <taxon>Odonata</taxon>
        <taxon>Epiprocta</taxon>
        <taxon>Anisoptera</taxon>
        <taxon>Libelluloidea</taxon>
        <taxon>Libellulidae</taxon>
        <taxon>Ladona</taxon>
    </lineage>
</organism>
<dbReference type="Proteomes" id="UP000792457">
    <property type="component" value="Unassembled WGS sequence"/>
</dbReference>
<dbReference type="EMBL" id="KZ308152">
    <property type="protein sequence ID" value="KAG8223074.1"/>
    <property type="molecule type" value="Genomic_DNA"/>
</dbReference>
<dbReference type="OrthoDB" id="6773602at2759"/>
<reference evidence="1" key="1">
    <citation type="submission" date="2013-04" db="EMBL/GenBank/DDBJ databases">
        <authorList>
            <person name="Qu J."/>
            <person name="Murali S.C."/>
            <person name="Bandaranaike D."/>
            <person name="Bellair M."/>
            <person name="Blankenburg K."/>
            <person name="Chao H."/>
            <person name="Dinh H."/>
            <person name="Doddapaneni H."/>
            <person name="Downs B."/>
            <person name="Dugan-Rocha S."/>
            <person name="Elkadiri S."/>
            <person name="Gnanaolivu R.D."/>
            <person name="Hernandez B."/>
            <person name="Javaid M."/>
            <person name="Jayaseelan J.C."/>
            <person name="Lee S."/>
            <person name="Li M."/>
            <person name="Ming W."/>
            <person name="Munidasa M."/>
            <person name="Muniz J."/>
            <person name="Nguyen L."/>
            <person name="Ongeri F."/>
            <person name="Osuji N."/>
            <person name="Pu L.-L."/>
            <person name="Puazo M."/>
            <person name="Qu C."/>
            <person name="Quiroz J."/>
            <person name="Raj R."/>
            <person name="Weissenberger G."/>
            <person name="Xin Y."/>
            <person name="Zou X."/>
            <person name="Han Y."/>
            <person name="Richards S."/>
            <person name="Worley K."/>
            <person name="Muzny D."/>
            <person name="Gibbs R."/>
        </authorList>
    </citation>
    <scope>NUCLEOTIDE SEQUENCE</scope>
    <source>
        <strain evidence="1">Sampled in the wild</strain>
    </source>
</reference>